<evidence type="ECO:0000313" key="2">
    <source>
        <dbReference type="EMBL" id="CAK0739349.1"/>
    </source>
</evidence>
<accession>A0AAV1HSE1</accession>
<name>A0AAV1HSE1_9CHLO</name>
<evidence type="ECO:0000313" key="3">
    <source>
        <dbReference type="Proteomes" id="UP001314263"/>
    </source>
</evidence>
<evidence type="ECO:0000256" key="1">
    <source>
        <dbReference type="SAM" id="MobiDB-lite"/>
    </source>
</evidence>
<feature type="compositionally biased region" description="Polar residues" evidence="1">
    <location>
        <begin position="550"/>
        <end position="567"/>
    </location>
</feature>
<reference evidence="2 3" key="1">
    <citation type="submission" date="2023-10" db="EMBL/GenBank/DDBJ databases">
        <authorList>
            <person name="Maclean D."/>
            <person name="Macfadyen A."/>
        </authorList>
    </citation>
    <scope>NUCLEOTIDE SEQUENCE [LARGE SCALE GENOMIC DNA]</scope>
</reference>
<feature type="compositionally biased region" description="Low complexity" evidence="1">
    <location>
        <begin position="534"/>
        <end position="547"/>
    </location>
</feature>
<feature type="region of interest" description="Disordered" evidence="1">
    <location>
        <begin position="443"/>
        <end position="486"/>
    </location>
</feature>
<comment type="caution">
    <text evidence="2">The sequence shown here is derived from an EMBL/GenBank/DDBJ whole genome shotgun (WGS) entry which is preliminary data.</text>
</comment>
<organism evidence="2 3">
    <name type="scientific">Coccomyxa viridis</name>
    <dbReference type="NCBI Taxonomy" id="1274662"/>
    <lineage>
        <taxon>Eukaryota</taxon>
        <taxon>Viridiplantae</taxon>
        <taxon>Chlorophyta</taxon>
        <taxon>core chlorophytes</taxon>
        <taxon>Trebouxiophyceae</taxon>
        <taxon>Trebouxiophyceae incertae sedis</taxon>
        <taxon>Coccomyxaceae</taxon>
        <taxon>Coccomyxa</taxon>
    </lineage>
</organism>
<dbReference type="AlphaFoldDB" id="A0AAV1HSE1"/>
<feature type="compositionally biased region" description="Basic and acidic residues" evidence="1">
    <location>
        <begin position="254"/>
        <end position="268"/>
    </location>
</feature>
<feature type="region of interest" description="Disordered" evidence="1">
    <location>
        <begin position="518"/>
        <end position="626"/>
    </location>
</feature>
<dbReference type="PANTHER" id="PTHR33477:SF2">
    <property type="entry name" value="2-PHOSPHOGLYCERATE KINASE"/>
    <property type="match status" value="1"/>
</dbReference>
<dbReference type="Proteomes" id="UP001314263">
    <property type="component" value="Unassembled WGS sequence"/>
</dbReference>
<evidence type="ECO:0008006" key="4">
    <source>
        <dbReference type="Google" id="ProtNLM"/>
    </source>
</evidence>
<protein>
    <recommendedName>
        <fullName evidence="4">2-phosphoglycerate kinase</fullName>
    </recommendedName>
</protein>
<feature type="region of interest" description="Disordered" evidence="1">
    <location>
        <begin position="334"/>
        <end position="423"/>
    </location>
</feature>
<dbReference type="InterPro" id="IPR027417">
    <property type="entry name" value="P-loop_NTPase"/>
</dbReference>
<feature type="region of interest" description="Disordered" evidence="1">
    <location>
        <begin position="246"/>
        <end position="311"/>
    </location>
</feature>
<keyword evidence="3" id="KW-1185">Reference proteome</keyword>
<feature type="compositionally biased region" description="Polar residues" evidence="1">
    <location>
        <begin position="414"/>
        <end position="423"/>
    </location>
</feature>
<sequence>MKGQALQTPQYLQRAAQQLATTQKARHSASKYDFVKVKVWVGENLVHYYILSRFLISRMLTVTKIPQMKAVKIALEVKKYLVDNDFMDISQEHFEAILFNVLRTRGFGDEYVDRYKMVTKFFQQRRPLIVLICGVPCTGKSSLAQQLASRLNMPNVLQTDALYELMRMTEDGPLQPVPLWQREDLEGPALVREYLRESRIVRKGLDGSLGKCLLDGKSIIMEGMHLDPGLYLYEFARYSQAHLSERLSRRKSLRSPELRSSAPEEQHAAHTASPPQDAAARSRDRSEDTFSVGARSASASSPLHHDSDPDWNLKITRRSASFMLSSAGRMSPVLARGPQLAPSASDGLVVQPMQPGDQGRQQRRGAGSELDAQRKDQSMQEQDSAAEVAPAERIASRQLPIPGGTARQGHPLQKPNSLESGSFLSLSPTMQWLQMASKAGKSLLPRSASKPQEEMFSFSPPSRHTDKLPHSSSAAGNVQRERDATAAAQLSQLHFAERMPGASLLHALTECMAGPDGGACEHDSSNSPGDDSTQHTAATRQAATLAASRPSASLPQSANLHQENGHSAATPARGGSVKGSVSEARDRPSARDAVGQQPDLPMSSGSSNTEGGAPASGQRRASMDSGLQPGPVFVPIVLTMDDADHEHLVEEWVLRQMATAQAPGGPLDSSRVLDRLRLLQSHLCAYAQRSVPVVNLELASFNDTLDGLHDYLLLCIQIALEEDEAALPGE</sequence>
<dbReference type="SUPFAM" id="SSF52540">
    <property type="entry name" value="P-loop containing nucleoside triphosphate hydrolases"/>
    <property type="match status" value="1"/>
</dbReference>
<dbReference type="Pfam" id="PF13238">
    <property type="entry name" value="AAA_18"/>
    <property type="match status" value="1"/>
</dbReference>
<proteinExistence type="predicted"/>
<dbReference type="Gene3D" id="3.40.50.300">
    <property type="entry name" value="P-loop containing nucleotide triphosphate hydrolases"/>
    <property type="match status" value="1"/>
</dbReference>
<dbReference type="EMBL" id="CAUYUE010000002">
    <property type="protein sequence ID" value="CAK0739349.1"/>
    <property type="molecule type" value="Genomic_DNA"/>
</dbReference>
<gene>
    <name evidence="2" type="ORF">CVIRNUC_001158</name>
</gene>
<dbReference type="PANTHER" id="PTHR33477">
    <property type="entry name" value="P-LOOP NTPASE DOMAIN-CONTAINING PROTEIN LPA1 HOMOLOG 1"/>
    <property type="match status" value="1"/>
</dbReference>